<dbReference type="SUPFAM" id="SSF117281">
    <property type="entry name" value="Kelch motif"/>
    <property type="match status" value="1"/>
</dbReference>
<dbReference type="InterPro" id="IPR036047">
    <property type="entry name" value="F-box-like_dom_sf"/>
</dbReference>
<reference evidence="3 4" key="1">
    <citation type="submission" date="2024-12" db="EMBL/GenBank/DDBJ databases">
        <title>The unique morphological basis and parallel evolutionary history of personate flowers in Penstemon.</title>
        <authorList>
            <person name="Depatie T.H."/>
            <person name="Wessinger C.A."/>
        </authorList>
    </citation>
    <scope>NUCLEOTIDE SEQUENCE [LARGE SCALE GENOMIC DNA]</scope>
    <source>
        <strain evidence="3">WTNN_2</strain>
        <tissue evidence="3">Leaf</tissue>
    </source>
</reference>
<keyword evidence="4" id="KW-1185">Reference proteome</keyword>
<evidence type="ECO:0000256" key="1">
    <source>
        <dbReference type="SAM" id="MobiDB-lite"/>
    </source>
</evidence>
<feature type="region of interest" description="Disordered" evidence="1">
    <location>
        <begin position="1"/>
        <end position="48"/>
    </location>
</feature>
<evidence type="ECO:0000313" key="4">
    <source>
        <dbReference type="Proteomes" id="UP001634393"/>
    </source>
</evidence>
<organism evidence="3 4">
    <name type="scientific">Penstemon smallii</name>
    <dbReference type="NCBI Taxonomy" id="265156"/>
    <lineage>
        <taxon>Eukaryota</taxon>
        <taxon>Viridiplantae</taxon>
        <taxon>Streptophyta</taxon>
        <taxon>Embryophyta</taxon>
        <taxon>Tracheophyta</taxon>
        <taxon>Spermatophyta</taxon>
        <taxon>Magnoliopsida</taxon>
        <taxon>eudicotyledons</taxon>
        <taxon>Gunneridae</taxon>
        <taxon>Pentapetalae</taxon>
        <taxon>asterids</taxon>
        <taxon>lamiids</taxon>
        <taxon>Lamiales</taxon>
        <taxon>Plantaginaceae</taxon>
        <taxon>Cheloneae</taxon>
        <taxon>Penstemon</taxon>
    </lineage>
</organism>
<gene>
    <name evidence="3" type="ORF">ACJIZ3_002106</name>
</gene>
<feature type="compositionally biased region" description="Basic and acidic residues" evidence="1">
    <location>
        <begin position="1"/>
        <end position="21"/>
    </location>
</feature>
<dbReference type="Proteomes" id="UP001634393">
    <property type="component" value="Unassembled WGS sequence"/>
</dbReference>
<dbReference type="PANTHER" id="PTHR35546">
    <property type="entry name" value="F-BOX PROTEIN INTERACTION DOMAIN PROTEIN-RELATED"/>
    <property type="match status" value="1"/>
</dbReference>
<accession>A0ABD3U824</accession>
<protein>
    <recommendedName>
        <fullName evidence="2">F-box associated beta-propeller type 1 domain-containing protein</fullName>
    </recommendedName>
</protein>
<dbReference type="InterPro" id="IPR055290">
    <property type="entry name" value="At3g26010-like"/>
</dbReference>
<feature type="compositionally biased region" description="Acidic residues" evidence="1">
    <location>
        <begin position="22"/>
        <end position="40"/>
    </location>
</feature>
<dbReference type="PANTHER" id="PTHR35546:SF25">
    <property type="entry name" value="F-BOX DOMAIN-CONTAINING PROTEIN"/>
    <property type="match status" value="1"/>
</dbReference>
<comment type="caution">
    <text evidence="3">The sequence shown here is derived from an EMBL/GenBank/DDBJ whole genome shotgun (WGS) entry which is preliminary data.</text>
</comment>
<dbReference type="InterPro" id="IPR006527">
    <property type="entry name" value="F-box-assoc_dom_typ1"/>
</dbReference>
<evidence type="ECO:0000313" key="3">
    <source>
        <dbReference type="EMBL" id="KAL3844703.1"/>
    </source>
</evidence>
<dbReference type="EMBL" id="JBJXBP010000002">
    <property type="protein sequence ID" value="KAL3844703.1"/>
    <property type="molecule type" value="Genomic_DNA"/>
</dbReference>
<evidence type="ECO:0000259" key="2">
    <source>
        <dbReference type="Pfam" id="PF07734"/>
    </source>
</evidence>
<name>A0ABD3U824_9LAMI</name>
<proteinExistence type="predicted"/>
<feature type="domain" description="F-box associated beta-propeller type 1" evidence="2">
    <location>
        <begin position="168"/>
        <end position="316"/>
    </location>
</feature>
<sequence length="415" mass="47046">MDINKIDKMEHLDEDSNKVCDDLEDSYNDDVEDEKEENSSEESYTLHSEIGSSSLTAVNVCKRKAGNKLTSFQQKKVEIKDIVKENVLPRLPAKSLARFRCVSMEWDQKIKSPLLALHQCHFFRDLSGYFCQYDGWQNTFLTLNNDAYGVPSPSLTFLPHFFNLRSSSNGLLLCQGRDDNNSYYICNPATREWKQLPDPSYYHGKEPAIILAFEPSLLNMNADYQLICAVPLHGEQIVCFELYSSETKSWSSSNTICVELGGVEFTGNGFYMKGLAYWETTRKEVLAFDLKNENYEIISLPPKSPRGGVLTQMRDELCYIGISSDTKNEYSIMIYGGMDLALKQKIDLQLEQAPYGIGRYRVLPCVDDGIVMFLVGSFIYSYSLSDQRAELISKEGISSLGATYLPYVNSLVYVA</sequence>
<dbReference type="InterPro" id="IPR015915">
    <property type="entry name" value="Kelch-typ_b-propeller"/>
</dbReference>
<dbReference type="AlphaFoldDB" id="A0ABD3U824"/>
<dbReference type="NCBIfam" id="TIGR01640">
    <property type="entry name" value="F_box_assoc_1"/>
    <property type="match status" value="1"/>
</dbReference>
<dbReference type="SUPFAM" id="SSF81383">
    <property type="entry name" value="F-box domain"/>
    <property type="match status" value="1"/>
</dbReference>
<dbReference type="Pfam" id="PF07734">
    <property type="entry name" value="FBA_1"/>
    <property type="match status" value="1"/>
</dbReference>
<dbReference type="InterPro" id="IPR017451">
    <property type="entry name" value="F-box-assoc_interact_dom"/>
</dbReference>